<keyword evidence="7" id="KW-1185">Reference proteome</keyword>
<feature type="DNA-binding region" description="H-T-H motif" evidence="4">
    <location>
        <begin position="17"/>
        <end position="36"/>
    </location>
</feature>
<dbReference type="InterPro" id="IPR023772">
    <property type="entry name" value="DNA-bd_HTH_TetR-type_CS"/>
</dbReference>
<proteinExistence type="predicted"/>
<dbReference type="InterPro" id="IPR009057">
    <property type="entry name" value="Homeodomain-like_sf"/>
</dbReference>
<dbReference type="PROSITE" id="PS50977">
    <property type="entry name" value="HTH_TETR_2"/>
    <property type="match status" value="1"/>
</dbReference>
<evidence type="ECO:0000313" key="6">
    <source>
        <dbReference type="EMBL" id="OWK36559.1"/>
    </source>
</evidence>
<organism evidence="6 7">
    <name type="scientific">Fimbriiglobus ruber</name>
    <dbReference type="NCBI Taxonomy" id="1908690"/>
    <lineage>
        <taxon>Bacteria</taxon>
        <taxon>Pseudomonadati</taxon>
        <taxon>Planctomycetota</taxon>
        <taxon>Planctomycetia</taxon>
        <taxon>Gemmatales</taxon>
        <taxon>Gemmataceae</taxon>
        <taxon>Fimbriiglobus</taxon>
    </lineage>
</organism>
<dbReference type="PANTHER" id="PTHR30055">
    <property type="entry name" value="HTH-TYPE TRANSCRIPTIONAL REGULATOR RUTR"/>
    <property type="match status" value="1"/>
</dbReference>
<dbReference type="InterPro" id="IPR001647">
    <property type="entry name" value="HTH_TetR"/>
</dbReference>
<dbReference type="InterPro" id="IPR050109">
    <property type="entry name" value="HTH-type_TetR-like_transc_reg"/>
</dbReference>
<sequence length="186" mass="20233">MEAAAAVIAERGFESATMAEIATRAGAQIGSLYRFFPNKEVLADALMQRHRELVDGAFGKIESRAMSVSAHDLADALVDLLVELHPESRAMVALLDARSEWSAKPAEFRNAAIGHIARIVMLRAPHLRPETARDVAVVLLHNMKTMKALTLEQGLATSAGAPAELREMNRLYLASKLLNPTHKSKG</sequence>
<feature type="domain" description="HTH tetR-type" evidence="5">
    <location>
        <begin position="1"/>
        <end position="54"/>
    </location>
</feature>
<dbReference type="SUPFAM" id="SSF46689">
    <property type="entry name" value="Homeodomain-like"/>
    <property type="match status" value="1"/>
</dbReference>
<evidence type="ECO:0000256" key="3">
    <source>
        <dbReference type="ARBA" id="ARBA00023163"/>
    </source>
</evidence>
<keyword evidence="1" id="KW-0805">Transcription regulation</keyword>
<evidence type="ECO:0000256" key="2">
    <source>
        <dbReference type="ARBA" id="ARBA00023125"/>
    </source>
</evidence>
<accession>A0A225DH84</accession>
<dbReference type="PROSITE" id="PS01081">
    <property type="entry name" value="HTH_TETR_1"/>
    <property type="match status" value="1"/>
</dbReference>
<name>A0A225DH84_9BACT</name>
<dbReference type="EMBL" id="NIDE01000017">
    <property type="protein sequence ID" value="OWK36559.1"/>
    <property type="molecule type" value="Genomic_DNA"/>
</dbReference>
<dbReference type="Gene3D" id="1.10.357.10">
    <property type="entry name" value="Tetracycline Repressor, domain 2"/>
    <property type="match status" value="1"/>
</dbReference>
<gene>
    <name evidence="6" type="ORF">FRUB_09122</name>
</gene>
<dbReference type="GO" id="GO:0003700">
    <property type="term" value="F:DNA-binding transcription factor activity"/>
    <property type="evidence" value="ECO:0007669"/>
    <property type="project" value="TreeGrafter"/>
</dbReference>
<evidence type="ECO:0000256" key="4">
    <source>
        <dbReference type="PROSITE-ProRule" id="PRU00335"/>
    </source>
</evidence>
<reference evidence="7" key="1">
    <citation type="submission" date="2017-06" db="EMBL/GenBank/DDBJ databases">
        <title>Genome analysis of Fimbriiglobus ruber SP5, the first member of the order Planctomycetales with confirmed chitinolytic capability.</title>
        <authorList>
            <person name="Ravin N.V."/>
            <person name="Rakitin A.L."/>
            <person name="Ivanova A.A."/>
            <person name="Beletsky A.V."/>
            <person name="Kulichevskaya I.S."/>
            <person name="Mardanov A.V."/>
            <person name="Dedysh S.N."/>
        </authorList>
    </citation>
    <scope>NUCLEOTIDE SEQUENCE [LARGE SCALE GENOMIC DNA]</scope>
    <source>
        <strain evidence="7">SP5</strain>
    </source>
</reference>
<keyword evidence="2 4" id="KW-0238">DNA-binding</keyword>
<evidence type="ECO:0000259" key="5">
    <source>
        <dbReference type="PROSITE" id="PS50977"/>
    </source>
</evidence>
<evidence type="ECO:0000256" key="1">
    <source>
        <dbReference type="ARBA" id="ARBA00023015"/>
    </source>
</evidence>
<keyword evidence="3" id="KW-0804">Transcription</keyword>
<dbReference type="AlphaFoldDB" id="A0A225DH84"/>
<dbReference type="GO" id="GO:0000976">
    <property type="term" value="F:transcription cis-regulatory region binding"/>
    <property type="evidence" value="ECO:0007669"/>
    <property type="project" value="TreeGrafter"/>
</dbReference>
<evidence type="ECO:0000313" key="7">
    <source>
        <dbReference type="Proteomes" id="UP000214646"/>
    </source>
</evidence>
<dbReference type="Proteomes" id="UP000214646">
    <property type="component" value="Unassembled WGS sequence"/>
</dbReference>
<dbReference type="OrthoDB" id="9789566at2"/>
<dbReference type="PANTHER" id="PTHR30055:SF234">
    <property type="entry name" value="HTH-TYPE TRANSCRIPTIONAL REGULATOR BETI"/>
    <property type="match status" value="1"/>
</dbReference>
<protein>
    <submittedName>
        <fullName evidence="6">Transcriptional regulator, TetR family</fullName>
    </submittedName>
</protein>
<comment type="caution">
    <text evidence="6">The sequence shown here is derived from an EMBL/GenBank/DDBJ whole genome shotgun (WGS) entry which is preliminary data.</text>
</comment>
<dbReference type="Pfam" id="PF00440">
    <property type="entry name" value="TetR_N"/>
    <property type="match status" value="1"/>
</dbReference>